<comment type="caution">
    <text evidence="2">The sequence shown here is derived from an EMBL/GenBank/DDBJ whole genome shotgun (WGS) entry which is preliminary data.</text>
</comment>
<organism evidence="2 3">
    <name type="scientific">Pseudomassariella vexata</name>
    <dbReference type="NCBI Taxonomy" id="1141098"/>
    <lineage>
        <taxon>Eukaryota</taxon>
        <taxon>Fungi</taxon>
        <taxon>Dikarya</taxon>
        <taxon>Ascomycota</taxon>
        <taxon>Pezizomycotina</taxon>
        <taxon>Sordariomycetes</taxon>
        <taxon>Xylariomycetidae</taxon>
        <taxon>Amphisphaeriales</taxon>
        <taxon>Pseudomassariaceae</taxon>
        <taxon>Pseudomassariella</taxon>
    </lineage>
</organism>
<feature type="region of interest" description="Disordered" evidence="1">
    <location>
        <begin position="521"/>
        <end position="616"/>
    </location>
</feature>
<reference evidence="2 3" key="1">
    <citation type="submission" date="2016-07" db="EMBL/GenBank/DDBJ databases">
        <title>Pervasive Adenine N6-methylation of Active Genes in Fungi.</title>
        <authorList>
            <consortium name="DOE Joint Genome Institute"/>
            <person name="Mondo S.J."/>
            <person name="Dannebaum R.O."/>
            <person name="Kuo R.C."/>
            <person name="Labutti K."/>
            <person name="Haridas S."/>
            <person name="Kuo A."/>
            <person name="Salamov A."/>
            <person name="Ahrendt S.R."/>
            <person name="Lipzen A."/>
            <person name="Sullivan W."/>
            <person name="Andreopoulos W.B."/>
            <person name="Clum A."/>
            <person name="Lindquist E."/>
            <person name="Daum C."/>
            <person name="Ramamoorthy G.K."/>
            <person name="Gryganskyi A."/>
            <person name="Culley D."/>
            <person name="Magnuson J.K."/>
            <person name="James T.Y."/>
            <person name="O'Malley M.A."/>
            <person name="Stajich J.E."/>
            <person name="Spatafora J.W."/>
            <person name="Visel A."/>
            <person name="Grigoriev I.V."/>
        </authorList>
    </citation>
    <scope>NUCLEOTIDE SEQUENCE [LARGE SCALE GENOMIC DNA]</scope>
    <source>
        <strain evidence="2 3">CBS 129021</strain>
    </source>
</reference>
<dbReference type="Gene3D" id="3.80.10.10">
    <property type="entry name" value="Ribonuclease Inhibitor"/>
    <property type="match status" value="1"/>
</dbReference>
<evidence type="ECO:0000313" key="2">
    <source>
        <dbReference type="EMBL" id="ORY71287.1"/>
    </source>
</evidence>
<accession>A0A1Y2EIM7</accession>
<dbReference type="InParanoid" id="A0A1Y2EIM7"/>
<dbReference type="OrthoDB" id="5405297at2759"/>
<sequence length="616" mass="66838">MGAAHNAVRGDYNGWGGYGKGGFAPWLELPTPLLQRVFAFVCPHSQDESYETCEQSAIEDSCMLCDLRDLAHAGMVCGRWRKTAVKIMYHSIRIDAVHYCEREIYLSEKRKRRSRFDRNGIPEDTASARLHLLCRTLRDDPTRLGALVKYLKTPYMLRESNTSELARTIAVLPNLRYVDLPEGLFMDDSGYGTLRLEVEARCHNLRKMTYMGGSERSLEALTMGTVWPNLEVLELSKINIDPTILRHVLAVLQHLRALKVTESKVIDDDIFKNNDMLPAFPALEELILKGTPRVTAGGLAAYLSRPDTRQSLKVLSLIETGVQPQALQTVMAGASKLEALSIVEQVNSAFNSHSSPIQPLANPSLKTLRYEITASDTANPYTGMTQGYYTYLAQSLFGGGFPSLTALYVRDQNFPDLLLGLPPPMPGYGGNMNRPSSSSSMGMFSMGSNGGLGPNSTGGGANPWFSSNNPFATPRHYGASGNGLGPSMLALNQTLEVFTKGEDDLDWGIVKMDPYDSPGYAGGRGVGGSGRHARSGSTTSITRPLSSYGLADTGAGWREGPGGARKSVMVGNGAGGFLAVPNEGAGGPRRGSTGQTDEWPRPRSSGGPKAERDLWR</sequence>
<evidence type="ECO:0000313" key="3">
    <source>
        <dbReference type="Proteomes" id="UP000193689"/>
    </source>
</evidence>
<evidence type="ECO:0008006" key="4">
    <source>
        <dbReference type="Google" id="ProtNLM"/>
    </source>
</evidence>
<keyword evidence="3" id="KW-1185">Reference proteome</keyword>
<gene>
    <name evidence="2" type="ORF">BCR38DRAFT_331935</name>
</gene>
<dbReference type="Proteomes" id="UP000193689">
    <property type="component" value="Unassembled WGS sequence"/>
</dbReference>
<proteinExistence type="predicted"/>
<dbReference type="InterPro" id="IPR032675">
    <property type="entry name" value="LRR_dom_sf"/>
</dbReference>
<evidence type="ECO:0000256" key="1">
    <source>
        <dbReference type="SAM" id="MobiDB-lite"/>
    </source>
</evidence>
<feature type="compositionally biased region" description="Gly residues" evidence="1">
    <location>
        <begin position="521"/>
        <end position="530"/>
    </location>
</feature>
<dbReference type="GeneID" id="63771316"/>
<dbReference type="SUPFAM" id="SSF52047">
    <property type="entry name" value="RNI-like"/>
    <property type="match status" value="1"/>
</dbReference>
<dbReference type="EMBL" id="MCFJ01000001">
    <property type="protein sequence ID" value="ORY71287.1"/>
    <property type="molecule type" value="Genomic_DNA"/>
</dbReference>
<name>A0A1Y2EIM7_9PEZI</name>
<protein>
    <recommendedName>
        <fullName evidence="4">F-box domain-containing protein</fullName>
    </recommendedName>
</protein>
<dbReference type="RefSeq" id="XP_040720879.1">
    <property type="nucleotide sequence ID" value="XM_040855104.1"/>
</dbReference>
<dbReference type="STRING" id="1141098.A0A1Y2EIM7"/>
<dbReference type="AlphaFoldDB" id="A0A1Y2EIM7"/>